<keyword evidence="8" id="KW-0282">Flagellum</keyword>
<feature type="domain" description="FlgD Tudor-like" evidence="7">
    <location>
        <begin position="87"/>
        <end position="217"/>
    </location>
</feature>
<keyword evidence="3 5" id="KW-1005">Bacterial flagellum biogenesis</keyword>
<dbReference type="GO" id="GO:0044781">
    <property type="term" value="P:bacterial-type flagellum organization"/>
    <property type="evidence" value="ECO:0007669"/>
    <property type="project" value="UniProtKB-UniRule"/>
</dbReference>
<evidence type="ECO:0000256" key="4">
    <source>
        <dbReference type="ARBA" id="ARBA00024746"/>
    </source>
</evidence>
<comment type="function">
    <text evidence="4 5">Required for flagellar hook formation. May act as a scaffolding protein.</text>
</comment>
<comment type="similarity">
    <text evidence="1 5">Belongs to the FlgD family.</text>
</comment>
<dbReference type="InterPro" id="IPR025965">
    <property type="entry name" value="FlgD/Vpr_Ig-like"/>
</dbReference>
<dbReference type="Pfam" id="PF03963">
    <property type="entry name" value="FlgD"/>
    <property type="match status" value="1"/>
</dbReference>
<organism evidence="8 9">
    <name type="scientific">Enterovirga aerilata</name>
    <dbReference type="NCBI Taxonomy" id="2730920"/>
    <lineage>
        <taxon>Bacteria</taxon>
        <taxon>Pseudomonadati</taxon>
        <taxon>Pseudomonadota</taxon>
        <taxon>Alphaproteobacteria</taxon>
        <taxon>Hyphomicrobiales</taxon>
        <taxon>Methylobacteriaceae</taxon>
        <taxon>Enterovirga</taxon>
    </lineage>
</organism>
<dbReference type="AlphaFoldDB" id="A0A849IC24"/>
<dbReference type="Gene3D" id="2.30.30.910">
    <property type="match status" value="1"/>
</dbReference>
<dbReference type="Pfam" id="PF13860">
    <property type="entry name" value="FlgD_ig"/>
    <property type="match status" value="1"/>
</dbReference>
<sequence length="222" mass="22407">MASVSGSYSALTSTQATSAGSASKEIAGNFQDFLLLLTTQLKNQSPLDPLDTNQFTQQLVQFAGVEQQLKSNDTLGSILTAMQATSTSSAAGYVGMKITADGSTAALANGAASWTVTPAKDTKSATVTISDQNGAAVATKTLALKAGAQTFTWDGRDASGSALPDGIYAITVRAVDASGQSVAVSTELSGVVSAVNVSSGSPVLTVGTSTIPLSKVRTIAYQ</sequence>
<comment type="caution">
    <text evidence="8">The sequence shown here is derived from an EMBL/GenBank/DDBJ whole genome shotgun (WGS) entry which is preliminary data.</text>
</comment>
<evidence type="ECO:0000313" key="8">
    <source>
        <dbReference type="EMBL" id="NNM73527.1"/>
    </source>
</evidence>
<dbReference type="EMBL" id="JABEPP010000004">
    <property type="protein sequence ID" value="NNM73527.1"/>
    <property type="molecule type" value="Genomic_DNA"/>
</dbReference>
<dbReference type="Gene3D" id="2.60.40.4070">
    <property type="match status" value="1"/>
</dbReference>
<evidence type="ECO:0000256" key="2">
    <source>
        <dbReference type="ARBA" id="ARBA00016013"/>
    </source>
</evidence>
<dbReference type="Pfam" id="PF13861">
    <property type="entry name" value="FLgD_tudor"/>
    <property type="match status" value="1"/>
</dbReference>
<evidence type="ECO:0000256" key="3">
    <source>
        <dbReference type="ARBA" id="ARBA00022795"/>
    </source>
</evidence>
<keyword evidence="9" id="KW-1185">Reference proteome</keyword>
<reference evidence="8 9" key="1">
    <citation type="submission" date="2020-04" db="EMBL/GenBank/DDBJ databases">
        <title>Enterovirga sp. isolate from soil.</title>
        <authorList>
            <person name="Chea S."/>
            <person name="Kim D.-U."/>
        </authorList>
    </citation>
    <scope>NUCLEOTIDE SEQUENCE [LARGE SCALE GENOMIC DNA]</scope>
    <source>
        <strain evidence="8 9">DB1703</strain>
    </source>
</reference>
<accession>A0A849IC24</accession>
<dbReference type="Proteomes" id="UP000564885">
    <property type="component" value="Unassembled WGS sequence"/>
</dbReference>
<keyword evidence="8" id="KW-0969">Cilium</keyword>
<evidence type="ECO:0000313" key="9">
    <source>
        <dbReference type="Proteomes" id="UP000564885"/>
    </source>
</evidence>
<name>A0A849IC24_9HYPH</name>
<gene>
    <name evidence="8" type="ORF">HJG44_14155</name>
</gene>
<dbReference type="RefSeq" id="WP_171219040.1">
    <property type="nucleotide sequence ID" value="NZ_JABEPP010000004.1"/>
</dbReference>
<dbReference type="InterPro" id="IPR025963">
    <property type="entry name" value="FLgD_Tudor"/>
</dbReference>
<evidence type="ECO:0000256" key="5">
    <source>
        <dbReference type="RuleBase" id="RU362076"/>
    </source>
</evidence>
<evidence type="ECO:0000256" key="1">
    <source>
        <dbReference type="ARBA" id="ARBA00010577"/>
    </source>
</evidence>
<feature type="domain" description="FlgD/Vpr Ig-like" evidence="6">
    <location>
        <begin position="109"/>
        <end position="177"/>
    </location>
</feature>
<evidence type="ECO:0000259" key="7">
    <source>
        <dbReference type="Pfam" id="PF13861"/>
    </source>
</evidence>
<evidence type="ECO:0000259" key="6">
    <source>
        <dbReference type="Pfam" id="PF13860"/>
    </source>
</evidence>
<protein>
    <recommendedName>
        <fullName evidence="2 5">Basal-body rod modification protein FlgD</fullName>
    </recommendedName>
</protein>
<keyword evidence="8" id="KW-0966">Cell projection</keyword>
<proteinExistence type="inferred from homology"/>
<dbReference type="InterPro" id="IPR005648">
    <property type="entry name" value="FlgD"/>
</dbReference>